<evidence type="ECO:0000256" key="5">
    <source>
        <dbReference type="ARBA" id="ARBA00022801"/>
    </source>
</evidence>
<dbReference type="Pfam" id="PF00884">
    <property type="entry name" value="Sulfatase"/>
    <property type="match status" value="1"/>
</dbReference>
<evidence type="ECO:0000256" key="6">
    <source>
        <dbReference type="ARBA" id="ARBA00022837"/>
    </source>
</evidence>
<keyword evidence="7" id="KW-0325">Glycoprotein</keyword>
<dbReference type="SUPFAM" id="SSF53649">
    <property type="entry name" value="Alkaline phosphatase-like"/>
    <property type="match status" value="2"/>
</dbReference>
<evidence type="ECO:0000256" key="7">
    <source>
        <dbReference type="ARBA" id="ARBA00023180"/>
    </source>
</evidence>
<evidence type="ECO:0000256" key="8">
    <source>
        <dbReference type="SAM" id="SignalP"/>
    </source>
</evidence>
<dbReference type="Gene3D" id="3.40.720.10">
    <property type="entry name" value="Alkaline Phosphatase, subunit A"/>
    <property type="match status" value="1"/>
</dbReference>
<reference evidence="10" key="2">
    <citation type="submission" date="2025-08" db="UniProtKB">
        <authorList>
            <consortium name="Ensembl"/>
        </authorList>
    </citation>
    <scope>IDENTIFICATION</scope>
</reference>
<dbReference type="Proteomes" id="UP000472272">
    <property type="component" value="Chromosome 10"/>
</dbReference>
<evidence type="ECO:0000313" key="10">
    <source>
        <dbReference type="Ensembl" id="ENSPMRP00000022268.1"/>
    </source>
</evidence>
<dbReference type="GO" id="GO:0046872">
    <property type="term" value="F:metal ion binding"/>
    <property type="evidence" value="ECO:0007669"/>
    <property type="project" value="UniProtKB-KW"/>
</dbReference>
<name>A0A670JCN1_PODMU</name>
<reference evidence="10 11" key="1">
    <citation type="journal article" date="2019" name="Proc. Natl. Acad. Sci. U.S.A.">
        <title>Regulatory changes in pterin and carotenoid genes underlie balanced color polymorphisms in the wall lizard.</title>
        <authorList>
            <person name="Andrade P."/>
            <person name="Pinho C."/>
            <person name="Perez I de Lanuza G."/>
            <person name="Afonso S."/>
            <person name="Brejcha J."/>
            <person name="Rubin C.J."/>
            <person name="Wallerman O."/>
            <person name="Pereira P."/>
            <person name="Sabatino S.J."/>
            <person name="Bellati A."/>
            <person name="Pellitteri-Rosa D."/>
            <person name="Bosakova Z."/>
            <person name="Bunikis I."/>
            <person name="Carretero M.A."/>
            <person name="Feiner N."/>
            <person name="Marsik P."/>
            <person name="Pauperio F."/>
            <person name="Salvi D."/>
            <person name="Soler L."/>
            <person name="While G.M."/>
            <person name="Uller T."/>
            <person name="Font E."/>
            <person name="Andersson L."/>
            <person name="Carneiro M."/>
        </authorList>
    </citation>
    <scope>NUCLEOTIDE SEQUENCE</scope>
</reference>
<feature type="chain" id="PRO_5025629634" evidence="8">
    <location>
        <begin position="21"/>
        <end position="543"/>
    </location>
</feature>
<evidence type="ECO:0000256" key="2">
    <source>
        <dbReference type="ARBA" id="ARBA00008779"/>
    </source>
</evidence>
<proteinExistence type="inferred from homology"/>
<dbReference type="PANTHER" id="PTHR42693">
    <property type="entry name" value="ARYLSULFATASE FAMILY MEMBER"/>
    <property type="match status" value="1"/>
</dbReference>
<evidence type="ECO:0000256" key="4">
    <source>
        <dbReference type="ARBA" id="ARBA00022729"/>
    </source>
</evidence>
<accession>A0A670JCN1</accession>
<gene>
    <name evidence="10" type="primary">ARSA</name>
</gene>
<keyword evidence="11" id="KW-1185">Reference proteome</keyword>
<keyword evidence="5" id="KW-0378">Hydrolase</keyword>
<dbReference type="Ensembl" id="ENSPMRT00000023654.1">
    <property type="protein sequence ID" value="ENSPMRP00000022268.1"/>
    <property type="gene ID" value="ENSPMRG00000014478.1"/>
</dbReference>
<organism evidence="10 11">
    <name type="scientific">Podarcis muralis</name>
    <name type="common">Wall lizard</name>
    <name type="synonym">Lacerta muralis</name>
    <dbReference type="NCBI Taxonomy" id="64176"/>
    <lineage>
        <taxon>Eukaryota</taxon>
        <taxon>Metazoa</taxon>
        <taxon>Chordata</taxon>
        <taxon>Craniata</taxon>
        <taxon>Vertebrata</taxon>
        <taxon>Euteleostomi</taxon>
        <taxon>Lepidosauria</taxon>
        <taxon>Squamata</taxon>
        <taxon>Bifurcata</taxon>
        <taxon>Unidentata</taxon>
        <taxon>Episquamata</taxon>
        <taxon>Laterata</taxon>
        <taxon>Lacertibaenia</taxon>
        <taxon>Lacertidae</taxon>
        <taxon>Podarcis</taxon>
    </lineage>
</organism>
<dbReference type="InterPro" id="IPR017850">
    <property type="entry name" value="Alkaline_phosphatase_core_sf"/>
</dbReference>
<keyword evidence="4 8" id="KW-0732">Signal</keyword>
<dbReference type="PROSITE" id="PS00149">
    <property type="entry name" value="SULFATASE_2"/>
    <property type="match status" value="1"/>
</dbReference>
<keyword evidence="3" id="KW-0479">Metal-binding</keyword>
<dbReference type="Pfam" id="PF14707">
    <property type="entry name" value="Sulfatase_C"/>
    <property type="match status" value="1"/>
</dbReference>
<dbReference type="FunFam" id="3.40.720.10:FF:000023">
    <property type="entry name" value="Arylsulfatase A"/>
    <property type="match status" value="1"/>
</dbReference>
<dbReference type="GO" id="GO:0004065">
    <property type="term" value="F:arylsulfatase activity"/>
    <property type="evidence" value="ECO:0007669"/>
    <property type="project" value="TreeGrafter"/>
</dbReference>
<evidence type="ECO:0000256" key="3">
    <source>
        <dbReference type="ARBA" id="ARBA00022723"/>
    </source>
</evidence>
<dbReference type="AlphaFoldDB" id="A0A670JCN1"/>
<protein>
    <submittedName>
        <fullName evidence="10">Arylsulfatase A</fullName>
    </submittedName>
</protein>
<feature type="domain" description="Sulfatase N-terminal" evidence="9">
    <location>
        <begin position="24"/>
        <end position="384"/>
    </location>
</feature>
<keyword evidence="6" id="KW-0106">Calcium</keyword>
<evidence type="ECO:0000256" key="1">
    <source>
        <dbReference type="ARBA" id="ARBA00001913"/>
    </source>
</evidence>
<evidence type="ECO:0000313" key="11">
    <source>
        <dbReference type="Proteomes" id="UP000472272"/>
    </source>
</evidence>
<dbReference type="InterPro" id="IPR000917">
    <property type="entry name" value="Sulfatase_N"/>
</dbReference>
<dbReference type="PANTHER" id="PTHR42693:SF11">
    <property type="entry name" value="ARYLSULFATASE A"/>
    <property type="match status" value="1"/>
</dbReference>
<dbReference type="OMA" id="YPAYPDE"/>
<feature type="signal peptide" evidence="8">
    <location>
        <begin position="1"/>
        <end position="20"/>
    </location>
</feature>
<evidence type="ECO:0000259" key="9">
    <source>
        <dbReference type="Pfam" id="PF00884"/>
    </source>
</evidence>
<reference evidence="10" key="3">
    <citation type="submission" date="2025-09" db="UniProtKB">
        <authorList>
            <consortium name="Ensembl"/>
        </authorList>
    </citation>
    <scope>IDENTIFICATION</scope>
</reference>
<dbReference type="InterPro" id="IPR050738">
    <property type="entry name" value="Sulfatase"/>
</dbReference>
<dbReference type="GeneTree" id="ENSGT00940000157610"/>
<comment type="similarity">
    <text evidence="2">Belongs to the sulfatase family.</text>
</comment>
<sequence>MPSLGLVLLCLVALAPLSLASQPPNIVLIFADDLGFGDLGSYGHPTSSTPNLDKMAAAGLRFTDFYSSSPVCSPSRAALLTGRYQTRSGVYPGVFYPGSRGGLPLAEVTLAEMLKGRGYATAMVGKWHLGLGPNGMFLPTHQGFDHFLGVPYSHDQGPCQNLTCFPPDTPCFGTCDQGVVPVPLFWNQSIIQQPVSFPHLQPLYNSFARDFIVACARRNQPFLLYYASHRRAFANGASCCRCATGTRFPFSSWGKVLNSRYLFQHTHYPQFGSQEYAGRSPRGPFGDALLEFDGSVGHILQALQDGEVAKNSLVFFTADNGPETMRMSRGGSSGHLKCGKGTTYEGGVREPAMAYWPGRIAPGVTHELASTLDILPTVAALAGVPLPNVTLDGYDLSPILFGSGKSPRQTMFYYPPAPSQSLGVFAVRYGKYKAHFFTQGAFHSDTTPDQDCHGLTPLKGHEPPLLFDLESDPAENYNLLRGGSVGPDVLSALKELCLQKALFDKQMEFGESQLARGSDPSLEPCCSPSCSPKPSCCSCASDS</sequence>
<dbReference type="PROSITE" id="PS00523">
    <property type="entry name" value="SULFATASE_1"/>
    <property type="match status" value="1"/>
</dbReference>
<dbReference type="InterPro" id="IPR024607">
    <property type="entry name" value="Sulfatase_CS"/>
</dbReference>
<comment type="cofactor">
    <cofactor evidence="1">
        <name>Ca(2+)</name>
        <dbReference type="ChEBI" id="CHEBI:29108"/>
    </cofactor>
</comment>